<evidence type="ECO:0000313" key="3">
    <source>
        <dbReference type="Proteomes" id="UP000487268"/>
    </source>
</evidence>
<accession>A0A7K0BZK8</accession>
<dbReference type="Proteomes" id="UP000487268">
    <property type="component" value="Unassembled WGS sequence"/>
</dbReference>
<evidence type="ECO:0000256" key="1">
    <source>
        <dbReference type="SAM" id="MobiDB-lite"/>
    </source>
</evidence>
<reference evidence="2 3" key="1">
    <citation type="submission" date="2019-10" db="EMBL/GenBank/DDBJ databases">
        <title>Actinomadura rubteroloni sp. nov. and Actinomadura macrotermitis sp. nov., isolated from the gut of fungus growing-termite Macrotermes natalensis.</title>
        <authorList>
            <person name="Benndorf R."/>
            <person name="Martin K."/>
            <person name="Kuefner M."/>
            <person name="De Beer W."/>
            <person name="Kaster A.-K."/>
            <person name="Vollmers J."/>
            <person name="Poulsen M."/>
            <person name="Beemelmanns C."/>
        </authorList>
    </citation>
    <scope>NUCLEOTIDE SEQUENCE [LARGE SCALE GENOMIC DNA]</scope>
    <source>
        <strain evidence="2 3">RB68</strain>
    </source>
</reference>
<dbReference type="AlphaFoldDB" id="A0A7K0BZK8"/>
<feature type="region of interest" description="Disordered" evidence="1">
    <location>
        <begin position="1"/>
        <end position="47"/>
    </location>
</feature>
<evidence type="ECO:0000313" key="2">
    <source>
        <dbReference type="EMBL" id="MQY06617.1"/>
    </source>
</evidence>
<organism evidence="2 3">
    <name type="scientific">Actinomadura macrotermitis</name>
    <dbReference type="NCBI Taxonomy" id="2585200"/>
    <lineage>
        <taxon>Bacteria</taxon>
        <taxon>Bacillati</taxon>
        <taxon>Actinomycetota</taxon>
        <taxon>Actinomycetes</taxon>
        <taxon>Streptosporangiales</taxon>
        <taxon>Thermomonosporaceae</taxon>
        <taxon>Actinomadura</taxon>
    </lineage>
</organism>
<feature type="compositionally biased region" description="Polar residues" evidence="1">
    <location>
        <begin position="16"/>
        <end position="30"/>
    </location>
</feature>
<dbReference type="EMBL" id="WEGH01000003">
    <property type="protein sequence ID" value="MQY06617.1"/>
    <property type="molecule type" value="Genomic_DNA"/>
</dbReference>
<name>A0A7K0BZK8_9ACTN</name>
<sequence>MSTPLANPRRTKLSAWPSSGTREQDAQQATLPGETAQVPAEEEQVAS</sequence>
<proteinExistence type="predicted"/>
<keyword evidence="3" id="KW-1185">Reference proteome</keyword>
<dbReference type="RefSeq" id="WP_194293428.1">
    <property type="nucleotide sequence ID" value="NZ_WEGH01000003.1"/>
</dbReference>
<gene>
    <name evidence="2" type="ORF">ACRB68_47120</name>
</gene>
<protein>
    <submittedName>
        <fullName evidence="2">Uncharacterized protein</fullName>
    </submittedName>
</protein>
<comment type="caution">
    <text evidence="2">The sequence shown here is derived from an EMBL/GenBank/DDBJ whole genome shotgun (WGS) entry which is preliminary data.</text>
</comment>